<keyword evidence="2 4" id="KW-0472">Membrane</keyword>
<dbReference type="KEGG" id="fpf:DCC35_03285"/>
<dbReference type="PROSITE" id="PS51123">
    <property type="entry name" value="OMPA_2"/>
    <property type="match status" value="1"/>
</dbReference>
<dbReference type="InterPro" id="IPR050330">
    <property type="entry name" value="Bact_OuterMem_StrucFunc"/>
</dbReference>
<dbReference type="OrthoDB" id="1488841at2"/>
<dbReference type="InterPro" id="IPR036737">
    <property type="entry name" value="OmpA-like_sf"/>
</dbReference>
<dbReference type="PANTHER" id="PTHR30329">
    <property type="entry name" value="STATOR ELEMENT OF FLAGELLAR MOTOR COMPLEX"/>
    <property type="match status" value="1"/>
</dbReference>
<dbReference type="SUPFAM" id="SSF103088">
    <property type="entry name" value="OmpA-like"/>
    <property type="match status" value="1"/>
</dbReference>
<evidence type="ECO:0000256" key="4">
    <source>
        <dbReference type="PROSITE-ProRule" id="PRU00473"/>
    </source>
</evidence>
<dbReference type="EMBL" id="CP028923">
    <property type="protein sequence ID" value="QCK13850.1"/>
    <property type="molecule type" value="Genomic_DNA"/>
</dbReference>
<accession>A0A4D7JK62</accession>
<dbReference type="SUPFAM" id="SSF48452">
    <property type="entry name" value="TPR-like"/>
    <property type="match status" value="1"/>
</dbReference>
<dbReference type="Pfam" id="PF07676">
    <property type="entry name" value="PD40"/>
    <property type="match status" value="3"/>
</dbReference>
<evidence type="ECO:0000259" key="5">
    <source>
        <dbReference type="PROSITE" id="PS51123"/>
    </source>
</evidence>
<dbReference type="Pfam" id="PF00691">
    <property type="entry name" value="OmpA"/>
    <property type="match status" value="1"/>
</dbReference>
<dbReference type="InterPro" id="IPR011990">
    <property type="entry name" value="TPR-like_helical_dom_sf"/>
</dbReference>
<proteinExistence type="predicted"/>
<dbReference type="SUPFAM" id="SSF82171">
    <property type="entry name" value="DPP6 N-terminal domain-like"/>
    <property type="match status" value="1"/>
</dbReference>
<dbReference type="Gene3D" id="3.30.1330.60">
    <property type="entry name" value="OmpA-like domain"/>
    <property type="match status" value="1"/>
</dbReference>
<evidence type="ECO:0000256" key="3">
    <source>
        <dbReference type="ARBA" id="ARBA00023237"/>
    </source>
</evidence>
<dbReference type="Gene3D" id="1.25.40.10">
    <property type="entry name" value="Tetratricopeptide repeat domain"/>
    <property type="match status" value="1"/>
</dbReference>
<evidence type="ECO:0000313" key="7">
    <source>
        <dbReference type="Proteomes" id="UP000298616"/>
    </source>
</evidence>
<protein>
    <recommendedName>
        <fullName evidence="5">OmpA-like domain-containing protein</fullName>
    </recommendedName>
</protein>
<name>A0A4D7JK62_9BACT</name>
<dbReference type="PRINTS" id="PR01023">
    <property type="entry name" value="NAFLGMOTY"/>
</dbReference>
<dbReference type="CDD" id="cd07185">
    <property type="entry name" value="OmpA_C-like"/>
    <property type="match status" value="1"/>
</dbReference>
<dbReference type="InterPro" id="IPR006665">
    <property type="entry name" value="OmpA-like"/>
</dbReference>
<gene>
    <name evidence="6" type="ORF">DCC35_03285</name>
</gene>
<dbReference type="InterPro" id="IPR006664">
    <property type="entry name" value="OMP_bac"/>
</dbReference>
<reference evidence="6 7" key="1">
    <citation type="submission" date="2018-04" db="EMBL/GenBank/DDBJ databases">
        <title>Complete genome uncultured novel isolate.</title>
        <authorList>
            <person name="Merlino G."/>
        </authorList>
    </citation>
    <scope>NUCLEOTIDE SEQUENCE [LARGE SCALE GENOMIC DNA]</scope>
    <source>
        <strain evidence="7">R1DC9</strain>
    </source>
</reference>
<dbReference type="PRINTS" id="PR01021">
    <property type="entry name" value="OMPADOMAIN"/>
</dbReference>
<comment type="subcellular location">
    <subcellularLocation>
        <location evidence="1">Cell outer membrane</location>
    </subcellularLocation>
</comment>
<evidence type="ECO:0000256" key="2">
    <source>
        <dbReference type="ARBA" id="ARBA00023136"/>
    </source>
</evidence>
<evidence type="ECO:0000313" key="6">
    <source>
        <dbReference type="EMBL" id="QCK13850.1"/>
    </source>
</evidence>
<dbReference type="AlphaFoldDB" id="A0A4D7JK62"/>
<dbReference type="InterPro" id="IPR006690">
    <property type="entry name" value="OMPA-like_CS"/>
</dbReference>
<evidence type="ECO:0000256" key="1">
    <source>
        <dbReference type="ARBA" id="ARBA00004442"/>
    </source>
</evidence>
<dbReference type="GO" id="GO:0009279">
    <property type="term" value="C:cell outer membrane"/>
    <property type="evidence" value="ECO:0007669"/>
    <property type="project" value="UniProtKB-SubCell"/>
</dbReference>
<sequence>MLLGEGLSKYLFGFFIIICLVNIDLYAQNSIENALSDAERYMEGGSYDLATDLLSYVDSVAEPNTEVKFFLGKSYFLDDKRQKAEKSFKELHEMGVPDEYKADVSFYLGRINHFNYNFDTAIYFYNKYLSFASSPSDPGYNEVLVNGGIEKFIRESLRAKELMENVLSLQIENSGPVVNSQYAEYVPTPTADERTMYFTSRRESTTGGNRDFDGRFFEDIYVVTRPTVNDQWNFPKRLPSPVNTKGHDANVGLSFDGKKLIIYKPENGGDLFFSEKTGENEWSIATPFEGINSPHWEASACFTKNGEYLYFSSDRPGGFGGSDIYRARRLSNGKWGEIENLGPMINSSLDEDAPYIYVDNETLFFSSKGHLGMGGFDIYSTTYNPETDTWSPPRNIGYPVNTPDDDIYFNLAAGGARAYFSSFRKDGYGEKDIYVLSRPNQEEDKFMMKLKFSDKVAENDVPGSILITDPGEEVVAAYKSQDVFGQTYEVPLTFNDRYALTVQAEGYYTLYEKFEVEQRPDLFQIVMGVPMLEDLSIFYDESGDEVLKDSLIINDGKVVSLAALTATDSRVKKKRESIGFVYFDFNSIQPTDTSMSEIKKASYFLEENPNASVKVIGYTDDVGSESFNRKLSEQRASQVAKILEAYGISEERISVEGRGEANPIGNNETEEGKAKNRRALFVFDINNNSDSD</sequence>
<dbReference type="RefSeq" id="WP_137089443.1">
    <property type="nucleotide sequence ID" value="NZ_CP028923.1"/>
</dbReference>
<organism evidence="6 7">
    <name type="scientific">Mangrovivirga cuniculi</name>
    <dbReference type="NCBI Taxonomy" id="2715131"/>
    <lineage>
        <taxon>Bacteria</taxon>
        <taxon>Pseudomonadati</taxon>
        <taxon>Bacteroidota</taxon>
        <taxon>Cytophagia</taxon>
        <taxon>Cytophagales</taxon>
        <taxon>Mangrovivirgaceae</taxon>
        <taxon>Mangrovivirga</taxon>
    </lineage>
</organism>
<feature type="domain" description="OmpA-like" evidence="5">
    <location>
        <begin position="570"/>
        <end position="687"/>
    </location>
</feature>
<dbReference type="InterPro" id="IPR011659">
    <property type="entry name" value="WD40"/>
</dbReference>
<keyword evidence="7" id="KW-1185">Reference proteome</keyword>
<keyword evidence="3" id="KW-0998">Cell outer membrane</keyword>
<dbReference type="Proteomes" id="UP000298616">
    <property type="component" value="Chromosome"/>
</dbReference>
<dbReference type="PANTHER" id="PTHR30329:SF21">
    <property type="entry name" value="LIPOPROTEIN YIAD-RELATED"/>
    <property type="match status" value="1"/>
</dbReference>
<dbReference type="PROSITE" id="PS01068">
    <property type="entry name" value="OMPA_1"/>
    <property type="match status" value="1"/>
</dbReference>